<evidence type="ECO:0000256" key="2">
    <source>
        <dbReference type="ARBA" id="ARBA00022692"/>
    </source>
</evidence>
<gene>
    <name evidence="6" type="ORF">NCTC11179_03239</name>
</gene>
<dbReference type="Pfam" id="PF07681">
    <property type="entry name" value="DoxX"/>
    <property type="match status" value="1"/>
</dbReference>
<evidence type="ECO:0000256" key="4">
    <source>
        <dbReference type="ARBA" id="ARBA00023136"/>
    </source>
</evidence>
<keyword evidence="2 5" id="KW-0812">Transmembrane</keyword>
<keyword evidence="7" id="KW-1185">Reference proteome</keyword>
<protein>
    <submittedName>
        <fullName evidence="6">DoxX</fullName>
    </submittedName>
</protein>
<feature type="transmembrane region" description="Helical" evidence="5">
    <location>
        <begin position="86"/>
        <end position="104"/>
    </location>
</feature>
<evidence type="ECO:0000313" key="6">
    <source>
        <dbReference type="EMBL" id="STZ69725.1"/>
    </source>
</evidence>
<name>A0A378U369_MYROD</name>
<dbReference type="AlphaFoldDB" id="A0A378U369"/>
<accession>A0A378U369</accession>
<organism evidence="6 7">
    <name type="scientific">Myroides odoratus</name>
    <name type="common">Flavobacterium odoratum</name>
    <dbReference type="NCBI Taxonomy" id="256"/>
    <lineage>
        <taxon>Bacteria</taxon>
        <taxon>Pseudomonadati</taxon>
        <taxon>Bacteroidota</taxon>
        <taxon>Flavobacteriia</taxon>
        <taxon>Flavobacteriales</taxon>
        <taxon>Flavobacteriaceae</taxon>
        <taxon>Myroides</taxon>
    </lineage>
</organism>
<feature type="transmembrane region" description="Helical" evidence="5">
    <location>
        <begin position="62"/>
        <end position="79"/>
    </location>
</feature>
<reference evidence="6 7" key="1">
    <citation type="submission" date="2018-06" db="EMBL/GenBank/DDBJ databases">
        <authorList>
            <consortium name="Pathogen Informatics"/>
            <person name="Doyle S."/>
        </authorList>
    </citation>
    <scope>NUCLEOTIDE SEQUENCE [LARGE SCALE GENOMIC DNA]</scope>
    <source>
        <strain evidence="6 7">NCTC11179</strain>
    </source>
</reference>
<dbReference type="RefSeq" id="WP_115092385.1">
    <property type="nucleotide sequence ID" value="NZ_CP068107.1"/>
</dbReference>
<keyword evidence="4 5" id="KW-0472">Membrane</keyword>
<dbReference type="GO" id="GO:0016020">
    <property type="term" value="C:membrane"/>
    <property type="evidence" value="ECO:0007669"/>
    <property type="project" value="UniProtKB-SubCell"/>
</dbReference>
<dbReference type="EMBL" id="UGQL01000002">
    <property type="protein sequence ID" value="STZ69725.1"/>
    <property type="molecule type" value="Genomic_DNA"/>
</dbReference>
<dbReference type="Proteomes" id="UP000255024">
    <property type="component" value="Unassembled WGS sequence"/>
</dbReference>
<evidence type="ECO:0000256" key="5">
    <source>
        <dbReference type="SAM" id="Phobius"/>
    </source>
</evidence>
<feature type="transmembrane region" description="Helical" evidence="5">
    <location>
        <begin position="7"/>
        <end position="25"/>
    </location>
</feature>
<dbReference type="InterPro" id="IPR032808">
    <property type="entry name" value="DoxX"/>
</dbReference>
<feature type="transmembrane region" description="Helical" evidence="5">
    <location>
        <begin position="110"/>
        <end position="131"/>
    </location>
</feature>
<evidence type="ECO:0000256" key="1">
    <source>
        <dbReference type="ARBA" id="ARBA00004141"/>
    </source>
</evidence>
<evidence type="ECO:0000313" key="7">
    <source>
        <dbReference type="Proteomes" id="UP000255024"/>
    </source>
</evidence>
<keyword evidence="3 5" id="KW-1133">Transmembrane helix</keyword>
<sequence>MEKVVQRIGLLISYIFRAFLAYVFIPHGYEKLTEKISQQEYIDFGLGGDFLDFYLIWERTNFIEVIGFAQLVGGLLLLFRRTYFFGAVWLFPVSVGMFLTHVYISHALDFIYFDLIVLVFNVYLIVENYAVIKAAFFKSQKTWI</sequence>
<evidence type="ECO:0000256" key="3">
    <source>
        <dbReference type="ARBA" id="ARBA00022989"/>
    </source>
</evidence>
<proteinExistence type="predicted"/>
<comment type="subcellular location">
    <subcellularLocation>
        <location evidence="1">Membrane</location>
        <topology evidence="1">Multi-pass membrane protein</topology>
    </subcellularLocation>
</comment>